<evidence type="ECO:0000313" key="3">
    <source>
        <dbReference type="Proteomes" id="UP000013964"/>
    </source>
</evidence>
<proteinExistence type="predicted"/>
<dbReference type="Proteomes" id="UP000013964">
    <property type="component" value="Chromosome"/>
</dbReference>
<dbReference type="KEGG" id="scr:SCHRY_v1c02800"/>
<accession>R4UFE4</accession>
<feature type="chain" id="PRO_5004371512" description="Lipoprotein" evidence="1">
    <location>
        <begin position="21"/>
        <end position="517"/>
    </location>
</feature>
<dbReference type="EMBL" id="CP005077">
    <property type="protein sequence ID" value="AGM24865.1"/>
    <property type="molecule type" value="Genomic_DNA"/>
</dbReference>
<dbReference type="PROSITE" id="PS51257">
    <property type="entry name" value="PROKAR_LIPOPROTEIN"/>
    <property type="match status" value="1"/>
</dbReference>
<evidence type="ECO:0000256" key="1">
    <source>
        <dbReference type="SAM" id="SignalP"/>
    </source>
</evidence>
<reference evidence="2 3" key="1">
    <citation type="journal article" date="2013" name="Genome Biol. Evol.">
        <title>Complete genomes of two dipteran-associated spiroplasmas provided insights into the origin, dynamics, and impacts of viral invasion in spiroplasma.</title>
        <authorList>
            <person name="Ku C."/>
            <person name="Lo W.S."/>
            <person name="Chen L.L."/>
            <person name="Kuo C.H."/>
        </authorList>
    </citation>
    <scope>NUCLEOTIDE SEQUENCE [LARGE SCALE GENOMIC DNA]</scope>
    <source>
        <strain evidence="2 3">DF-1</strain>
    </source>
</reference>
<organism evidence="2 3">
    <name type="scientific">Spiroplasma chrysopicola DF-1</name>
    <dbReference type="NCBI Taxonomy" id="1276227"/>
    <lineage>
        <taxon>Bacteria</taxon>
        <taxon>Bacillati</taxon>
        <taxon>Mycoplasmatota</taxon>
        <taxon>Mollicutes</taxon>
        <taxon>Entomoplasmatales</taxon>
        <taxon>Spiroplasmataceae</taxon>
        <taxon>Spiroplasma</taxon>
    </lineage>
</organism>
<protein>
    <recommendedName>
        <fullName evidence="4">Lipoprotein</fullName>
    </recommendedName>
</protein>
<dbReference type="InterPro" id="IPR054816">
    <property type="entry name" value="Lipoprotein_mollicutes-type_CS"/>
</dbReference>
<dbReference type="PATRIC" id="fig|1276227.3.peg.279"/>
<keyword evidence="1" id="KW-0732">Signal</keyword>
<name>R4UFE4_9MOLU</name>
<dbReference type="AlphaFoldDB" id="R4UFE4"/>
<dbReference type="RefSeq" id="WP_016338691.1">
    <property type="nucleotide sequence ID" value="NC_021280.1"/>
</dbReference>
<dbReference type="STRING" id="1276227.SCHRY_v1c02800"/>
<dbReference type="NCBIfam" id="NF045726">
    <property type="entry name" value="XXplasma_LP"/>
    <property type="match status" value="1"/>
</dbReference>
<feature type="signal peptide" evidence="1">
    <location>
        <begin position="1"/>
        <end position="20"/>
    </location>
</feature>
<dbReference type="HOGENOM" id="CLU_529863_0_0_14"/>
<evidence type="ECO:0008006" key="4">
    <source>
        <dbReference type="Google" id="ProtNLM"/>
    </source>
</evidence>
<gene>
    <name evidence="2" type="ORF">SCHRY_v1c02800</name>
</gene>
<evidence type="ECO:0000313" key="2">
    <source>
        <dbReference type="EMBL" id="AGM24865.1"/>
    </source>
</evidence>
<keyword evidence="3" id="KW-1185">Reference proteome</keyword>
<dbReference type="OrthoDB" id="390084at2"/>
<sequence>MKKLLGFLTSIVVTGSTASAVVACGGEDSTSINQGKTNATTDFKLTDIVKVKNAGTDINQLILSAAIKEGRLKDDISLNILDITDQKNNEYPTANGQKRDGYLVLTFRDDPLIRYTGVITIRFTIVKEATFDITQEVNLGSEYFDVTEYQYNSGQGLDIFIWERVLEKGLEKDAPTDKSAYDFSKITFPPENKLANTSWVLKCNDNANKPGVTYSGEITVTFNWVWYQADIEVSLPAVNNVPNFEQAIWSAVKDKMDGVNNFKFSDQYQNYDIAWEQIKEPSFGDSTSFNILAKPKPNQGDFSLIHIIGKINKDAIAMPTDSIGPIEIEITLKDKSNIDQIINEIWNKTLVLLNDYNLPLLPDFNIFNISSWKTDILNNWPELGLWQTFTLKAINNNSDRRFRGDLTVNVKLLSLGFFERINLTERLNLSVDEIKDQEKVLDKLWSILINEQEWKNAQVSNDRSKYDINYDDIQKAINRSNLLDLPVDYDAVIISKPEANIEKDVEVRLTGVLKVIK</sequence>
<dbReference type="NCBIfam" id="NF038029">
    <property type="entry name" value="LP_plasma"/>
    <property type="match status" value="1"/>
</dbReference>